<dbReference type="EMBL" id="FUWZ01000011">
    <property type="protein sequence ID" value="SKA48294.1"/>
    <property type="molecule type" value="Genomic_DNA"/>
</dbReference>
<organism evidence="2 3">
    <name type="scientific">Chitinophaga eiseniae</name>
    <dbReference type="NCBI Taxonomy" id="634771"/>
    <lineage>
        <taxon>Bacteria</taxon>
        <taxon>Pseudomonadati</taxon>
        <taxon>Bacteroidota</taxon>
        <taxon>Chitinophagia</taxon>
        <taxon>Chitinophagales</taxon>
        <taxon>Chitinophagaceae</taxon>
        <taxon>Chitinophaga</taxon>
    </lineage>
</organism>
<protein>
    <submittedName>
        <fullName evidence="2">Ketosteroid isomerase-related protein</fullName>
    </submittedName>
</protein>
<dbReference type="RefSeq" id="WP_078673360.1">
    <property type="nucleotide sequence ID" value="NZ_FUWZ01000011.1"/>
</dbReference>
<accession>A0A1T4U6H7</accession>
<dbReference type="OrthoDB" id="1433918at2"/>
<evidence type="ECO:0000259" key="1">
    <source>
        <dbReference type="Pfam" id="PF12680"/>
    </source>
</evidence>
<dbReference type="STRING" id="634771.SAMN04488128_11111"/>
<name>A0A1T4U6H7_9BACT</name>
<dbReference type="SUPFAM" id="SSF54427">
    <property type="entry name" value="NTF2-like"/>
    <property type="match status" value="1"/>
</dbReference>
<dbReference type="Proteomes" id="UP000190367">
    <property type="component" value="Unassembled WGS sequence"/>
</dbReference>
<reference evidence="3" key="1">
    <citation type="submission" date="2017-02" db="EMBL/GenBank/DDBJ databases">
        <authorList>
            <person name="Varghese N."/>
            <person name="Submissions S."/>
        </authorList>
    </citation>
    <scope>NUCLEOTIDE SEQUENCE [LARGE SCALE GENOMIC DNA]</scope>
    <source>
        <strain evidence="3">DSM 22224</strain>
    </source>
</reference>
<gene>
    <name evidence="2" type="ORF">SAMN04488128_11111</name>
</gene>
<dbReference type="Gene3D" id="3.10.450.50">
    <property type="match status" value="1"/>
</dbReference>
<sequence length="125" mass="14266">MENSSEAKKLLEAYYDGFSGKGDWEHTLSDDFRFIGGDMTNPAPVMGKQAYIEIIRRFSQRFESMRVQQVIVEGDKASVIANYDFVFQNGARVNGNVAEFWTIDHGKLSSLTIFFDTQTFMKNSK</sequence>
<dbReference type="Pfam" id="PF12680">
    <property type="entry name" value="SnoaL_2"/>
    <property type="match status" value="1"/>
</dbReference>
<evidence type="ECO:0000313" key="2">
    <source>
        <dbReference type="EMBL" id="SKA48294.1"/>
    </source>
</evidence>
<keyword evidence="3" id="KW-1185">Reference proteome</keyword>
<evidence type="ECO:0000313" key="3">
    <source>
        <dbReference type="Proteomes" id="UP000190367"/>
    </source>
</evidence>
<dbReference type="AlphaFoldDB" id="A0A1T4U6H7"/>
<feature type="domain" description="SnoaL-like" evidence="1">
    <location>
        <begin position="12"/>
        <end position="109"/>
    </location>
</feature>
<dbReference type="InterPro" id="IPR032710">
    <property type="entry name" value="NTF2-like_dom_sf"/>
</dbReference>
<dbReference type="InterPro" id="IPR037401">
    <property type="entry name" value="SnoaL-like"/>
</dbReference>
<proteinExistence type="predicted"/>
<keyword evidence="2" id="KW-0413">Isomerase</keyword>
<dbReference type="GO" id="GO:0016853">
    <property type="term" value="F:isomerase activity"/>
    <property type="evidence" value="ECO:0007669"/>
    <property type="project" value="UniProtKB-KW"/>
</dbReference>